<dbReference type="GO" id="GO:0004888">
    <property type="term" value="F:transmembrane signaling receptor activity"/>
    <property type="evidence" value="ECO:0007669"/>
    <property type="project" value="InterPro"/>
</dbReference>
<keyword evidence="3 5" id="KW-0807">Transducer</keyword>
<dbReference type="PANTHER" id="PTHR32089">
    <property type="entry name" value="METHYL-ACCEPTING CHEMOTAXIS PROTEIN MCPB"/>
    <property type="match status" value="1"/>
</dbReference>
<dbReference type="GO" id="GO:0016020">
    <property type="term" value="C:membrane"/>
    <property type="evidence" value="ECO:0007669"/>
    <property type="project" value="InterPro"/>
</dbReference>
<dbReference type="PROSITE" id="PS50885">
    <property type="entry name" value="HAMP"/>
    <property type="match status" value="1"/>
</dbReference>
<evidence type="ECO:0000256" key="5">
    <source>
        <dbReference type="PROSITE-ProRule" id="PRU00284"/>
    </source>
</evidence>
<dbReference type="CDD" id="cd19410">
    <property type="entry name" value="HK9-like_sensor"/>
    <property type="match status" value="1"/>
</dbReference>
<comment type="caution">
    <text evidence="9">The sequence shown here is derived from an EMBL/GenBank/DDBJ whole genome shotgun (WGS) entry which is preliminary data.</text>
</comment>
<evidence type="ECO:0000259" key="8">
    <source>
        <dbReference type="PROSITE" id="PS50885"/>
    </source>
</evidence>
<comment type="similarity">
    <text evidence="4">Belongs to the methyl-accepting chemotaxis (MCP) protein family.</text>
</comment>
<name>A0A5C8Z5Z2_9ACTN</name>
<evidence type="ECO:0000256" key="4">
    <source>
        <dbReference type="ARBA" id="ARBA00029447"/>
    </source>
</evidence>
<dbReference type="OrthoDB" id="1115140at2"/>
<evidence type="ECO:0000256" key="1">
    <source>
        <dbReference type="ARBA" id="ARBA00022692"/>
    </source>
</evidence>
<evidence type="ECO:0000256" key="2">
    <source>
        <dbReference type="ARBA" id="ARBA00022989"/>
    </source>
</evidence>
<feature type="domain" description="Methyl-accepting transducer" evidence="7">
    <location>
        <begin position="288"/>
        <end position="510"/>
    </location>
</feature>
<reference evidence="9 10" key="1">
    <citation type="submission" date="2019-07" db="EMBL/GenBank/DDBJ databases">
        <title>Quadrisphaera sp. strain DD2A genome sequencing and assembly.</title>
        <authorList>
            <person name="Kim I."/>
        </authorList>
    </citation>
    <scope>NUCLEOTIDE SEQUENCE [LARGE SCALE GENOMIC DNA]</scope>
    <source>
        <strain evidence="9 10">DD2A</strain>
    </source>
</reference>
<keyword evidence="2 6" id="KW-1133">Transmembrane helix</keyword>
<evidence type="ECO:0000313" key="10">
    <source>
        <dbReference type="Proteomes" id="UP000321234"/>
    </source>
</evidence>
<accession>A0A5C8Z5Z2</accession>
<evidence type="ECO:0000256" key="3">
    <source>
        <dbReference type="ARBA" id="ARBA00023224"/>
    </source>
</evidence>
<sequence length="532" mass="54134">MTDAEPTTAVQRWTIGRTLGALLLTIGLAVALLVTGAVTTQHRLSVANDRVDHTHRVLEGVEHTSELLATAESSQRGFIITGRDQYLTGFSAASAEVTEALAGLRTLTADNADQQGRLGQLEPLVSAKLTEMQSTIDARRGEGGFAAAQAIVLTDAGAASGEQIARLLGDVAAEEESLLAVRAEQSDRSAVLAEALQIGGGAALLALMAVSGAVVIRKVTRPVREVTAALGALAEGDLTRTVTVRTTDETALMAASLNRATAALRTSMAQVRSSAQSLATASAQLTATSEAIAESAEATTGQAVELTDSASGVAREVSSVSAGSEQMGASILEISTSAQDAARVAGEAVGLAASSSAAVDRLGRSSAEIGAVVKVITSIAEQTNLLALNATIEAARAGEAGKGFAVVATEVKELAQGTARATEDIARRVEAIQGDTSSAVETITRISEVIATISDFQTTIASAVEEQSVVTQEMTRGAAQAAGGTDDIAATTRAVAAGARSTTASVKESQAAAVELARMSRELDGLVAAFRL</sequence>
<dbReference type="EMBL" id="VKAC01000013">
    <property type="protein sequence ID" value="TXR52551.1"/>
    <property type="molecule type" value="Genomic_DNA"/>
</dbReference>
<dbReference type="InterPro" id="IPR004090">
    <property type="entry name" value="Chemotax_Me-accpt_rcpt"/>
</dbReference>
<dbReference type="Pfam" id="PF05227">
    <property type="entry name" value="CHASE3"/>
    <property type="match status" value="1"/>
</dbReference>
<dbReference type="Gene3D" id="1.10.287.950">
    <property type="entry name" value="Methyl-accepting chemotaxis protein"/>
    <property type="match status" value="1"/>
</dbReference>
<gene>
    <name evidence="9" type="ORF">FMM08_19085</name>
</gene>
<keyword evidence="1 6" id="KW-0812">Transmembrane</keyword>
<dbReference type="RefSeq" id="WP_147927981.1">
    <property type="nucleotide sequence ID" value="NZ_VKAC01000013.1"/>
</dbReference>
<keyword evidence="6" id="KW-0472">Membrane</keyword>
<dbReference type="PROSITE" id="PS50111">
    <property type="entry name" value="CHEMOTAXIS_TRANSDUC_2"/>
    <property type="match status" value="1"/>
</dbReference>
<dbReference type="SMART" id="SM00283">
    <property type="entry name" value="MA"/>
    <property type="match status" value="1"/>
</dbReference>
<keyword evidence="10" id="KW-1185">Reference proteome</keyword>
<feature type="domain" description="HAMP" evidence="8">
    <location>
        <begin position="217"/>
        <end position="269"/>
    </location>
</feature>
<evidence type="ECO:0000256" key="6">
    <source>
        <dbReference type="SAM" id="Phobius"/>
    </source>
</evidence>
<dbReference type="GO" id="GO:0006935">
    <property type="term" value="P:chemotaxis"/>
    <property type="evidence" value="ECO:0007669"/>
    <property type="project" value="InterPro"/>
</dbReference>
<evidence type="ECO:0000259" key="7">
    <source>
        <dbReference type="PROSITE" id="PS50111"/>
    </source>
</evidence>
<dbReference type="Pfam" id="PF00015">
    <property type="entry name" value="MCPsignal"/>
    <property type="match status" value="1"/>
</dbReference>
<dbReference type="CDD" id="cd06225">
    <property type="entry name" value="HAMP"/>
    <property type="match status" value="1"/>
</dbReference>
<dbReference type="GO" id="GO:0007165">
    <property type="term" value="P:signal transduction"/>
    <property type="evidence" value="ECO:0007669"/>
    <property type="project" value="UniProtKB-KW"/>
</dbReference>
<dbReference type="SUPFAM" id="SSF58104">
    <property type="entry name" value="Methyl-accepting chemotaxis protein (MCP) signaling domain"/>
    <property type="match status" value="1"/>
</dbReference>
<dbReference type="SMART" id="SM00304">
    <property type="entry name" value="HAMP"/>
    <property type="match status" value="1"/>
</dbReference>
<evidence type="ECO:0000313" key="9">
    <source>
        <dbReference type="EMBL" id="TXR52551.1"/>
    </source>
</evidence>
<dbReference type="InterPro" id="IPR003660">
    <property type="entry name" value="HAMP_dom"/>
</dbReference>
<dbReference type="InterPro" id="IPR007891">
    <property type="entry name" value="CHASE3"/>
</dbReference>
<dbReference type="Proteomes" id="UP000321234">
    <property type="component" value="Unassembled WGS sequence"/>
</dbReference>
<dbReference type="AlphaFoldDB" id="A0A5C8Z5Z2"/>
<dbReference type="Pfam" id="PF00672">
    <property type="entry name" value="HAMP"/>
    <property type="match status" value="1"/>
</dbReference>
<organism evidence="9 10">
    <name type="scientific">Quadrisphaera setariae</name>
    <dbReference type="NCBI Taxonomy" id="2593304"/>
    <lineage>
        <taxon>Bacteria</taxon>
        <taxon>Bacillati</taxon>
        <taxon>Actinomycetota</taxon>
        <taxon>Actinomycetes</taxon>
        <taxon>Kineosporiales</taxon>
        <taxon>Kineosporiaceae</taxon>
        <taxon>Quadrisphaera</taxon>
    </lineage>
</organism>
<dbReference type="PRINTS" id="PR00260">
    <property type="entry name" value="CHEMTRNSDUCR"/>
</dbReference>
<feature type="transmembrane region" description="Helical" evidence="6">
    <location>
        <begin position="20"/>
        <end position="40"/>
    </location>
</feature>
<dbReference type="PANTHER" id="PTHR32089:SF112">
    <property type="entry name" value="LYSOZYME-LIKE PROTEIN-RELATED"/>
    <property type="match status" value="1"/>
</dbReference>
<protein>
    <submittedName>
        <fullName evidence="9">Methyl-accepting chemotaxis protein</fullName>
    </submittedName>
</protein>
<dbReference type="InterPro" id="IPR004089">
    <property type="entry name" value="MCPsignal_dom"/>
</dbReference>
<proteinExistence type="inferred from homology"/>